<protein>
    <submittedName>
        <fullName evidence="1">Uncharacterized protein</fullName>
    </submittedName>
</protein>
<sequence>MNFLSKNHHHLQSLDRPRFLLLLVRGFGLSLTWQVDGTFGGIWCRRRVPIDWSVLLVPSFSPIRRKSGGSGLLAPHGPVFSNMVVLYCLLYSSYISGEYIVYDCAAF</sequence>
<proteinExistence type="predicted"/>
<comment type="caution">
    <text evidence="1">The sequence shown here is derived from an EMBL/GenBank/DDBJ whole genome shotgun (WGS) entry which is preliminary data.</text>
</comment>
<evidence type="ECO:0000313" key="1">
    <source>
        <dbReference type="EMBL" id="KAJ4970958.1"/>
    </source>
</evidence>
<gene>
    <name evidence="1" type="ORF">NE237_004057</name>
</gene>
<reference evidence="1" key="1">
    <citation type="journal article" date="2023" name="Plant J.">
        <title>The genome of the king protea, Protea cynaroides.</title>
        <authorList>
            <person name="Chang J."/>
            <person name="Duong T.A."/>
            <person name="Schoeman C."/>
            <person name="Ma X."/>
            <person name="Roodt D."/>
            <person name="Barker N."/>
            <person name="Li Z."/>
            <person name="Van de Peer Y."/>
            <person name="Mizrachi E."/>
        </authorList>
    </citation>
    <scope>NUCLEOTIDE SEQUENCE</scope>
    <source>
        <tissue evidence="1">Young leaves</tissue>
    </source>
</reference>
<dbReference type="EMBL" id="JAMYWD010000005">
    <property type="protein sequence ID" value="KAJ4970958.1"/>
    <property type="molecule type" value="Genomic_DNA"/>
</dbReference>
<evidence type="ECO:0000313" key="2">
    <source>
        <dbReference type="Proteomes" id="UP001141806"/>
    </source>
</evidence>
<name>A0A9Q0KHZ0_9MAGN</name>
<organism evidence="1 2">
    <name type="scientific">Protea cynaroides</name>
    <dbReference type="NCBI Taxonomy" id="273540"/>
    <lineage>
        <taxon>Eukaryota</taxon>
        <taxon>Viridiplantae</taxon>
        <taxon>Streptophyta</taxon>
        <taxon>Embryophyta</taxon>
        <taxon>Tracheophyta</taxon>
        <taxon>Spermatophyta</taxon>
        <taxon>Magnoliopsida</taxon>
        <taxon>Proteales</taxon>
        <taxon>Proteaceae</taxon>
        <taxon>Protea</taxon>
    </lineage>
</organism>
<keyword evidence="2" id="KW-1185">Reference proteome</keyword>
<dbReference type="Proteomes" id="UP001141806">
    <property type="component" value="Unassembled WGS sequence"/>
</dbReference>
<accession>A0A9Q0KHZ0</accession>
<dbReference type="AlphaFoldDB" id="A0A9Q0KHZ0"/>